<dbReference type="Gene3D" id="3.30.70.270">
    <property type="match status" value="1"/>
</dbReference>
<dbReference type="GO" id="GO:1902201">
    <property type="term" value="P:negative regulation of bacterial-type flagellum-dependent cell motility"/>
    <property type="evidence" value="ECO:0007669"/>
    <property type="project" value="TreeGrafter"/>
</dbReference>
<gene>
    <name evidence="4" type="ORF">SAMN05421804_102327</name>
</gene>
<evidence type="ECO:0000256" key="2">
    <source>
        <dbReference type="SAM" id="Phobius"/>
    </source>
</evidence>
<keyword evidence="2" id="KW-0472">Membrane</keyword>
<dbReference type="Gene3D" id="3.30.450.20">
    <property type="entry name" value="PAS domain"/>
    <property type="match status" value="1"/>
</dbReference>
<dbReference type="Proteomes" id="UP000183255">
    <property type="component" value="Unassembled WGS sequence"/>
</dbReference>
<name>A0A1G8KIC5_9CLOT</name>
<evidence type="ECO:0000313" key="5">
    <source>
        <dbReference type="Proteomes" id="UP000183255"/>
    </source>
</evidence>
<dbReference type="Pfam" id="PF00990">
    <property type="entry name" value="GGDEF"/>
    <property type="match status" value="1"/>
</dbReference>
<dbReference type="SMART" id="SM00267">
    <property type="entry name" value="GGDEF"/>
    <property type="match status" value="1"/>
</dbReference>
<feature type="transmembrane region" description="Helical" evidence="2">
    <location>
        <begin position="309"/>
        <end position="330"/>
    </location>
</feature>
<keyword evidence="1" id="KW-0175">Coiled coil</keyword>
<dbReference type="InterPro" id="IPR050469">
    <property type="entry name" value="Diguanylate_Cyclase"/>
</dbReference>
<dbReference type="InterPro" id="IPR000160">
    <property type="entry name" value="GGDEF_dom"/>
</dbReference>
<feature type="coiled-coil region" evidence="1">
    <location>
        <begin position="49"/>
        <end position="83"/>
    </location>
</feature>
<evidence type="ECO:0000256" key="1">
    <source>
        <dbReference type="SAM" id="Coils"/>
    </source>
</evidence>
<dbReference type="NCBIfam" id="TIGR00254">
    <property type="entry name" value="GGDEF"/>
    <property type="match status" value="1"/>
</dbReference>
<dbReference type="InterPro" id="IPR029787">
    <property type="entry name" value="Nucleotide_cyclase"/>
</dbReference>
<accession>A0A1G8KIC5</accession>
<dbReference type="SUPFAM" id="SSF55073">
    <property type="entry name" value="Nucleotide cyclase"/>
    <property type="match status" value="1"/>
</dbReference>
<dbReference type="GO" id="GO:0052621">
    <property type="term" value="F:diguanylate cyclase activity"/>
    <property type="evidence" value="ECO:0007669"/>
    <property type="project" value="TreeGrafter"/>
</dbReference>
<dbReference type="Pfam" id="PF08269">
    <property type="entry name" value="dCache_2"/>
    <property type="match status" value="1"/>
</dbReference>
<dbReference type="PROSITE" id="PS50887">
    <property type="entry name" value="GGDEF"/>
    <property type="match status" value="1"/>
</dbReference>
<keyword evidence="2" id="KW-0812">Transmembrane</keyword>
<reference evidence="4 5" key="1">
    <citation type="submission" date="2016-10" db="EMBL/GenBank/DDBJ databases">
        <authorList>
            <person name="de Groot N.N."/>
        </authorList>
    </citation>
    <scope>NUCLEOTIDE SEQUENCE [LARGE SCALE GENOMIC DNA]</scope>
    <source>
        <strain evidence="4 5">CGMCC 1.5058</strain>
    </source>
</reference>
<dbReference type="CDD" id="cd01949">
    <property type="entry name" value="GGDEF"/>
    <property type="match status" value="1"/>
</dbReference>
<dbReference type="PANTHER" id="PTHR45138:SF9">
    <property type="entry name" value="DIGUANYLATE CYCLASE DGCM-RELATED"/>
    <property type="match status" value="1"/>
</dbReference>
<protein>
    <submittedName>
        <fullName evidence="4">Diguanylate cyclase (GGDEF) domain-containing protein</fullName>
    </submittedName>
</protein>
<feature type="transmembrane region" description="Helical" evidence="2">
    <location>
        <begin position="7"/>
        <end position="27"/>
    </location>
</feature>
<organism evidence="4 5">
    <name type="scientific">Proteiniclasticum ruminis</name>
    <dbReference type="NCBI Taxonomy" id="398199"/>
    <lineage>
        <taxon>Bacteria</taxon>
        <taxon>Bacillati</taxon>
        <taxon>Bacillota</taxon>
        <taxon>Clostridia</taxon>
        <taxon>Eubacteriales</taxon>
        <taxon>Clostridiaceae</taxon>
        <taxon>Proteiniclasticum</taxon>
    </lineage>
</organism>
<dbReference type="GO" id="GO:0005886">
    <property type="term" value="C:plasma membrane"/>
    <property type="evidence" value="ECO:0007669"/>
    <property type="project" value="TreeGrafter"/>
</dbReference>
<dbReference type="InterPro" id="IPR043128">
    <property type="entry name" value="Rev_trsase/Diguanyl_cyclase"/>
</dbReference>
<evidence type="ECO:0000313" key="4">
    <source>
        <dbReference type="EMBL" id="SDI43142.1"/>
    </source>
</evidence>
<dbReference type="GO" id="GO:0043709">
    <property type="term" value="P:cell adhesion involved in single-species biofilm formation"/>
    <property type="evidence" value="ECO:0007669"/>
    <property type="project" value="TreeGrafter"/>
</dbReference>
<dbReference type="PANTHER" id="PTHR45138">
    <property type="entry name" value="REGULATORY COMPONENTS OF SENSORY TRANSDUCTION SYSTEM"/>
    <property type="match status" value="1"/>
</dbReference>
<dbReference type="AlphaFoldDB" id="A0A1G8KIC5"/>
<dbReference type="InterPro" id="IPR004010">
    <property type="entry name" value="Double_Cache_2"/>
</dbReference>
<feature type="domain" description="GGDEF" evidence="3">
    <location>
        <begin position="376"/>
        <end position="507"/>
    </location>
</feature>
<sequence length="507" mass="58264">MLKNKYPLIMVLASMVIAASVMFVHLYSHEKTKEIYLGETEKVILMLKKDFLSDTVNNLIMEIDSLREEKEAAYQLNTDARQRRFVEEYYVSEEEFAAFYETRFRGDQNQDLWTAVLINEDTNELLYASDHLKGDTPIQVVKELEETLLSKGEVRKGSLRGIFGVSKTYVENQVKEEVAASIRNRRFSNDSYIWVNEVLNYEGGDRYAIRRVHPNLPETEGTYLSTHAEDLAGNRPYEEELQGVKENGEHFFSYYFKKLNSDDIAEKITYAKLYPDFDWIIAMGVHVDEVHAYTEKVTGDIEGLTSESAFQILAILLVILLSGLFFIQVLGKARMIENQRTLLNEVSRDVLTGAETRRRGTKNLEKLFQEHKRSPGSTAVMMVDIDRFKNINDTYGHDVGDEVLKKVTMAIHHMIRNTDHLIRWGGDEFVGVFPGMKEEYLREFGEKISVEVEKLHIESAGKPLKVTLSMGFTMFRAMDGSYEDALKRADLALYESKNLGRNQVSVL</sequence>
<proteinExistence type="predicted"/>
<dbReference type="FunFam" id="3.30.70.270:FF:000001">
    <property type="entry name" value="Diguanylate cyclase domain protein"/>
    <property type="match status" value="1"/>
</dbReference>
<dbReference type="RefSeq" id="WP_051651755.1">
    <property type="nucleotide sequence ID" value="NZ_FNDZ01000002.1"/>
</dbReference>
<keyword evidence="2" id="KW-1133">Transmembrane helix</keyword>
<dbReference type="EMBL" id="FNDZ01000002">
    <property type="protein sequence ID" value="SDI43142.1"/>
    <property type="molecule type" value="Genomic_DNA"/>
</dbReference>
<evidence type="ECO:0000259" key="3">
    <source>
        <dbReference type="PROSITE" id="PS50887"/>
    </source>
</evidence>